<evidence type="ECO:0000313" key="2">
    <source>
        <dbReference type="Proteomes" id="UP001060215"/>
    </source>
</evidence>
<evidence type="ECO:0000313" key="1">
    <source>
        <dbReference type="EMBL" id="KAI7993268.1"/>
    </source>
</evidence>
<keyword evidence="2" id="KW-1185">Reference proteome</keyword>
<proteinExistence type="predicted"/>
<organism evidence="1 2">
    <name type="scientific">Camellia lanceoleosa</name>
    <dbReference type="NCBI Taxonomy" id="1840588"/>
    <lineage>
        <taxon>Eukaryota</taxon>
        <taxon>Viridiplantae</taxon>
        <taxon>Streptophyta</taxon>
        <taxon>Embryophyta</taxon>
        <taxon>Tracheophyta</taxon>
        <taxon>Spermatophyta</taxon>
        <taxon>Magnoliopsida</taxon>
        <taxon>eudicotyledons</taxon>
        <taxon>Gunneridae</taxon>
        <taxon>Pentapetalae</taxon>
        <taxon>asterids</taxon>
        <taxon>Ericales</taxon>
        <taxon>Theaceae</taxon>
        <taxon>Camellia</taxon>
    </lineage>
</organism>
<dbReference type="Proteomes" id="UP001060215">
    <property type="component" value="Chromosome 12"/>
</dbReference>
<comment type="caution">
    <text evidence="1">The sequence shown here is derived from an EMBL/GenBank/DDBJ whole genome shotgun (WGS) entry which is preliminary data.</text>
</comment>
<name>A0ACC0FWN5_9ERIC</name>
<protein>
    <submittedName>
        <fullName evidence="1">Pentatricopeptide repeat-containing protein</fullName>
    </submittedName>
</protein>
<dbReference type="EMBL" id="CM045769">
    <property type="protein sequence ID" value="KAI7993268.1"/>
    <property type="molecule type" value="Genomic_DNA"/>
</dbReference>
<gene>
    <name evidence="1" type="ORF">LOK49_LG11G00088</name>
</gene>
<reference evidence="1 2" key="1">
    <citation type="journal article" date="2022" name="Plant J.">
        <title>Chromosome-level genome of Camellia lanceoleosa provides a valuable resource for understanding genome evolution and self-incompatibility.</title>
        <authorList>
            <person name="Gong W."/>
            <person name="Xiao S."/>
            <person name="Wang L."/>
            <person name="Liao Z."/>
            <person name="Chang Y."/>
            <person name="Mo W."/>
            <person name="Hu G."/>
            <person name="Li W."/>
            <person name="Zhao G."/>
            <person name="Zhu H."/>
            <person name="Hu X."/>
            <person name="Ji K."/>
            <person name="Xiang X."/>
            <person name="Song Q."/>
            <person name="Yuan D."/>
            <person name="Jin S."/>
            <person name="Zhang L."/>
        </authorList>
    </citation>
    <scope>NUCLEOTIDE SEQUENCE [LARGE SCALE GENOMIC DNA]</scope>
    <source>
        <strain evidence="1">SQ_2022a</strain>
    </source>
</reference>
<accession>A0ACC0FWN5</accession>
<sequence>MNMHLRLKSIMPINPYNLIQLLSCVHRHSSVTSRSFCTKTRNTNHSLLPSDHSRIVDGLISIFTKGPFYPDSLEMREFGSKLNTSIVETVLKSLKSWKIAHLFFNWASNQSGYRHNCYTYNAMASILSHARQNAPLRVLAVELVDSRCWMTPGGLGFFIRCLGGQGLVEEANLVFDQVKKMGLCVPTSYSYNCLLEAISKSSSVDLIEKRLKEMHDSGWEPDKYTLTPLLQCYCKAGKFEKALEVFKSINERGWVDSHVFAILVLSFTKWGEVDKAFELIERMEYLNINLNETTICNLIHGFVRESRVDKALQLFDKMKKMGLAPDISLYDVLIEGLCKNKELEKALCLYSEMKELGIYPDVRILTKLISQLPRESEMIKLLEEGPEELGSEEDMILLYNSVLNFLANKGSAHKAYYLLRAMMGDESNGDVEVDKLSRIKKLVRPDSHSFEVVINSLCCSDNLDMALCLFREMDQMNCKRSTLLYNNLIDSLSNSNRVEECYKLLREMKESGFQPTHFTYNSIFGCLCRREDITGAIDMVREMRINGHEPWIKHTTLLIKKLCKHGRVAEASNFLGGMIQEGFLLDIIPYSAAIDGFVKIQEVDHALQLFRDILARGYCADVVAYNIIINGLCKAKRVLEAEDVLNEMLEKGFVPSVVTYNSLIHGWCKSGDIDRALLCLSTMAGKKEWEPNVITYTTLIDGLCNAGKPNDALDLWNEMKGKGSSPNRTSFTALVHGLCKCLRPDDALGYFQEMEENGMKPDTFLYVALIDAFLSNSNPLLAFVILKKVVHRGILPDSSDKNYIAIKEAIFKLSRDARTASDIESLIAEGSIPIIPSISDLGNEDGHEPVA</sequence>